<gene>
    <name evidence="8" type="ORF">DYBT9275_02255</name>
</gene>
<evidence type="ECO:0000259" key="7">
    <source>
        <dbReference type="Pfam" id="PF08281"/>
    </source>
</evidence>
<dbReference type="CDD" id="cd06171">
    <property type="entry name" value="Sigma70_r4"/>
    <property type="match status" value="1"/>
</dbReference>
<keyword evidence="2" id="KW-0805">Transcription regulation</keyword>
<evidence type="ECO:0008006" key="10">
    <source>
        <dbReference type="Google" id="ProtNLM"/>
    </source>
</evidence>
<evidence type="ECO:0000256" key="2">
    <source>
        <dbReference type="ARBA" id="ARBA00023015"/>
    </source>
</evidence>
<dbReference type="InterPro" id="IPR013324">
    <property type="entry name" value="RNA_pol_sigma_r3/r4-like"/>
</dbReference>
<dbReference type="AlphaFoldDB" id="A0A916NBQ9"/>
<sequence>MEKIPDNFWEVTYRQNIAMMEGVCYRYTQNRQTAEDLAHDAFLIAIRKFSSFANKGPFEAWLRRITVNVALQYLREQKKQRKFVASATNATNFDNLQQENSLETTLAFSENELLEVINSLPEHHRMVFNLYVIDHFTHAQIAAQLGISEGTSKSHLARARKKARELLFAQFRKTKKGKRVMPFWLLHRKLWNVDRTVERLLNDLPVQPLKNLPTEYVSQHPIPVEARSLQGISHTIYLKAGFIAVGTLFLLGGAPNFDTRSTNVNEKTEKAMVSRKAPKHTYNVTSKSKKDNFNLFSHSATATLTNHSVIVKNTKKTEPMKNLKTLSTLLMAGLTFDFLALPAVKPLPFTTNRIAESRISEQKKAENDTSGTRRNDKPLKGTFYAEKIFWSEKNNELYLLGSHVKVDLNTQKFTGSGKFSFINRFSYLVIDGVQVKPNDTIKLTAKKYNFLELQESEGIKKYGDKGKSGVVEITLAE</sequence>
<dbReference type="Pfam" id="PF08281">
    <property type="entry name" value="Sigma70_r4_2"/>
    <property type="match status" value="1"/>
</dbReference>
<evidence type="ECO:0000313" key="8">
    <source>
        <dbReference type="EMBL" id="CAG4999570.1"/>
    </source>
</evidence>
<dbReference type="SUPFAM" id="SSF88659">
    <property type="entry name" value="Sigma3 and sigma4 domains of RNA polymerase sigma factors"/>
    <property type="match status" value="1"/>
</dbReference>
<comment type="caution">
    <text evidence="8">The sequence shown here is derived from an EMBL/GenBank/DDBJ whole genome shotgun (WGS) entry which is preliminary data.</text>
</comment>
<proteinExistence type="inferred from homology"/>
<protein>
    <recommendedName>
        <fullName evidence="10">Sigma-70 family RNA polymerase sigma factor</fullName>
    </recommendedName>
</protein>
<dbReference type="RefSeq" id="WP_215238905.1">
    <property type="nucleotide sequence ID" value="NZ_CAJRAF010000002.1"/>
</dbReference>
<evidence type="ECO:0000259" key="6">
    <source>
        <dbReference type="Pfam" id="PF04542"/>
    </source>
</evidence>
<reference evidence="8" key="1">
    <citation type="submission" date="2021-04" db="EMBL/GenBank/DDBJ databases">
        <authorList>
            <person name="Rodrigo-Torres L."/>
            <person name="Arahal R. D."/>
            <person name="Lucena T."/>
        </authorList>
    </citation>
    <scope>NUCLEOTIDE SEQUENCE</scope>
    <source>
        <strain evidence="8">CECT 9275</strain>
    </source>
</reference>
<keyword evidence="3" id="KW-0731">Sigma factor</keyword>
<dbReference type="Proteomes" id="UP000680038">
    <property type="component" value="Unassembled WGS sequence"/>
</dbReference>
<dbReference type="Gene3D" id="1.10.1740.10">
    <property type="match status" value="1"/>
</dbReference>
<dbReference type="PANTHER" id="PTHR43133">
    <property type="entry name" value="RNA POLYMERASE ECF-TYPE SIGMA FACTO"/>
    <property type="match status" value="1"/>
</dbReference>
<accession>A0A916NBQ9</accession>
<dbReference type="InterPro" id="IPR014284">
    <property type="entry name" value="RNA_pol_sigma-70_dom"/>
</dbReference>
<dbReference type="InterPro" id="IPR007627">
    <property type="entry name" value="RNA_pol_sigma70_r2"/>
</dbReference>
<evidence type="ECO:0000313" key="9">
    <source>
        <dbReference type="Proteomes" id="UP000680038"/>
    </source>
</evidence>
<dbReference type="EMBL" id="CAJRAF010000002">
    <property type="protein sequence ID" value="CAG4999570.1"/>
    <property type="molecule type" value="Genomic_DNA"/>
</dbReference>
<evidence type="ECO:0000256" key="4">
    <source>
        <dbReference type="ARBA" id="ARBA00023163"/>
    </source>
</evidence>
<feature type="domain" description="RNA polymerase sigma factor 70 region 4 type 2" evidence="7">
    <location>
        <begin position="111"/>
        <end position="162"/>
    </location>
</feature>
<feature type="region of interest" description="Disordered" evidence="5">
    <location>
        <begin position="358"/>
        <end position="378"/>
    </location>
</feature>
<dbReference type="GO" id="GO:0016987">
    <property type="term" value="F:sigma factor activity"/>
    <property type="evidence" value="ECO:0007669"/>
    <property type="project" value="UniProtKB-KW"/>
</dbReference>
<evidence type="ECO:0000256" key="5">
    <source>
        <dbReference type="SAM" id="MobiDB-lite"/>
    </source>
</evidence>
<keyword evidence="4" id="KW-0804">Transcription</keyword>
<comment type="similarity">
    <text evidence="1">Belongs to the sigma-70 factor family. ECF subfamily.</text>
</comment>
<dbReference type="NCBIfam" id="TIGR02937">
    <property type="entry name" value="sigma70-ECF"/>
    <property type="match status" value="1"/>
</dbReference>
<dbReference type="GO" id="GO:0003677">
    <property type="term" value="F:DNA binding"/>
    <property type="evidence" value="ECO:0007669"/>
    <property type="project" value="InterPro"/>
</dbReference>
<dbReference type="InterPro" id="IPR013249">
    <property type="entry name" value="RNA_pol_sigma70_r4_t2"/>
</dbReference>
<feature type="domain" description="RNA polymerase sigma-70 region 2" evidence="6">
    <location>
        <begin position="13"/>
        <end position="79"/>
    </location>
</feature>
<dbReference type="InterPro" id="IPR039425">
    <property type="entry name" value="RNA_pol_sigma-70-like"/>
</dbReference>
<dbReference type="InterPro" id="IPR036388">
    <property type="entry name" value="WH-like_DNA-bd_sf"/>
</dbReference>
<evidence type="ECO:0000256" key="1">
    <source>
        <dbReference type="ARBA" id="ARBA00010641"/>
    </source>
</evidence>
<name>A0A916NBQ9_9BACT</name>
<keyword evidence="9" id="KW-1185">Reference proteome</keyword>
<dbReference type="GO" id="GO:0006352">
    <property type="term" value="P:DNA-templated transcription initiation"/>
    <property type="evidence" value="ECO:0007669"/>
    <property type="project" value="InterPro"/>
</dbReference>
<evidence type="ECO:0000256" key="3">
    <source>
        <dbReference type="ARBA" id="ARBA00023082"/>
    </source>
</evidence>
<dbReference type="InterPro" id="IPR013325">
    <property type="entry name" value="RNA_pol_sigma_r2"/>
</dbReference>
<dbReference type="Gene3D" id="1.10.10.10">
    <property type="entry name" value="Winged helix-like DNA-binding domain superfamily/Winged helix DNA-binding domain"/>
    <property type="match status" value="1"/>
</dbReference>
<dbReference type="SUPFAM" id="SSF88946">
    <property type="entry name" value="Sigma2 domain of RNA polymerase sigma factors"/>
    <property type="match status" value="1"/>
</dbReference>
<organism evidence="8 9">
    <name type="scientific">Dyadobacter helix</name>
    <dbReference type="NCBI Taxonomy" id="2822344"/>
    <lineage>
        <taxon>Bacteria</taxon>
        <taxon>Pseudomonadati</taxon>
        <taxon>Bacteroidota</taxon>
        <taxon>Cytophagia</taxon>
        <taxon>Cytophagales</taxon>
        <taxon>Spirosomataceae</taxon>
        <taxon>Dyadobacter</taxon>
    </lineage>
</organism>
<dbReference type="PANTHER" id="PTHR43133:SF46">
    <property type="entry name" value="RNA POLYMERASE SIGMA-70 FACTOR ECF SUBFAMILY"/>
    <property type="match status" value="1"/>
</dbReference>
<dbReference type="Pfam" id="PF04542">
    <property type="entry name" value="Sigma70_r2"/>
    <property type="match status" value="1"/>
</dbReference>